<keyword evidence="3" id="KW-1185">Reference proteome</keyword>
<gene>
    <name evidence="2" type="ORF">PCOR1329_LOCUS4570</name>
</gene>
<dbReference type="Proteomes" id="UP001189429">
    <property type="component" value="Unassembled WGS sequence"/>
</dbReference>
<feature type="non-terminal residue" evidence="2">
    <location>
        <position position="1"/>
    </location>
</feature>
<feature type="compositionally biased region" description="Basic residues" evidence="1">
    <location>
        <begin position="160"/>
        <end position="178"/>
    </location>
</feature>
<dbReference type="EMBL" id="CAUYUJ010001182">
    <property type="protein sequence ID" value="CAK0794655.1"/>
    <property type="molecule type" value="Genomic_DNA"/>
</dbReference>
<sequence length="226" mass="24005">DRTRRDGPVTSFTATTQKSKALARGRASGSATKRQEPCGPQAASPAPLRGSLKRRPGASNPAWDRIDAARGASGQGDDEEEEEEEEGEGEGDEEEGDPPLCWLGRVSGSTCALHPLHPERSARRFLPTQAAMPPRGADRRPPPPERSTAEAAPRGAPRGGARRRTSRRAGHLPPHRSARGLSPARVRRACGGQRLPSGCPAGGCPRRLCDWVAKRAAPHARPAPKG</sequence>
<feature type="compositionally biased region" description="Polar residues" evidence="1">
    <location>
        <begin position="10"/>
        <end position="19"/>
    </location>
</feature>
<organism evidence="2 3">
    <name type="scientific">Prorocentrum cordatum</name>
    <dbReference type="NCBI Taxonomy" id="2364126"/>
    <lineage>
        <taxon>Eukaryota</taxon>
        <taxon>Sar</taxon>
        <taxon>Alveolata</taxon>
        <taxon>Dinophyceae</taxon>
        <taxon>Prorocentrales</taxon>
        <taxon>Prorocentraceae</taxon>
        <taxon>Prorocentrum</taxon>
    </lineage>
</organism>
<feature type="compositionally biased region" description="Acidic residues" evidence="1">
    <location>
        <begin position="76"/>
        <end position="97"/>
    </location>
</feature>
<protein>
    <submittedName>
        <fullName evidence="2">Uncharacterized protein</fullName>
    </submittedName>
</protein>
<reference evidence="2" key="1">
    <citation type="submission" date="2023-10" db="EMBL/GenBank/DDBJ databases">
        <authorList>
            <person name="Chen Y."/>
            <person name="Shah S."/>
            <person name="Dougan E. K."/>
            <person name="Thang M."/>
            <person name="Chan C."/>
        </authorList>
    </citation>
    <scope>NUCLEOTIDE SEQUENCE [LARGE SCALE GENOMIC DNA]</scope>
</reference>
<name>A0ABN9PVS5_9DINO</name>
<proteinExistence type="predicted"/>
<evidence type="ECO:0000313" key="3">
    <source>
        <dbReference type="Proteomes" id="UP001189429"/>
    </source>
</evidence>
<feature type="region of interest" description="Disordered" evidence="1">
    <location>
        <begin position="1"/>
        <end position="197"/>
    </location>
</feature>
<evidence type="ECO:0000256" key="1">
    <source>
        <dbReference type="SAM" id="MobiDB-lite"/>
    </source>
</evidence>
<accession>A0ABN9PVS5</accession>
<comment type="caution">
    <text evidence="2">The sequence shown here is derived from an EMBL/GenBank/DDBJ whole genome shotgun (WGS) entry which is preliminary data.</text>
</comment>
<evidence type="ECO:0000313" key="2">
    <source>
        <dbReference type="EMBL" id="CAK0794655.1"/>
    </source>
</evidence>